<dbReference type="Gramene" id="GBG63838">
    <property type="protein sequence ID" value="GBG63838"/>
    <property type="gene ID" value="CBR_g39623"/>
</dbReference>
<dbReference type="Proteomes" id="UP000265515">
    <property type="component" value="Unassembled WGS sequence"/>
</dbReference>
<dbReference type="EMBL" id="BFEA01000043">
    <property type="protein sequence ID" value="GBG63838.1"/>
    <property type="molecule type" value="Genomic_DNA"/>
</dbReference>
<protein>
    <submittedName>
        <fullName evidence="2">Uncharacterized protein</fullName>
    </submittedName>
</protein>
<proteinExistence type="predicted"/>
<evidence type="ECO:0000313" key="2">
    <source>
        <dbReference type="EMBL" id="GBG63838.1"/>
    </source>
</evidence>
<accession>A0A388K1C1</accession>
<organism evidence="2 3">
    <name type="scientific">Chara braunii</name>
    <name type="common">Braun's stonewort</name>
    <dbReference type="NCBI Taxonomy" id="69332"/>
    <lineage>
        <taxon>Eukaryota</taxon>
        <taxon>Viridiplantae</taxon>
        <taxon>Streptophyta</taxon>
        <taxon>Charophyceae</taxon>
        <taxon>Charales</taxon>
        <taxon>Characeae</taxon>
        <taxon>Chara</taxon>
    </lineage>
</organism>
<feature type="region of interest" description="Disordered" evidence="1">
    <location>
        <begin position="83"/>
        <end position="107"/>
    </location>
</feature>
<evidence type="ECO:0000313" key="3">
    <source>
        <dbReference type="Proteomes" id="UP000265515"/>
    </source>
</evidence>
<evidence type="ECO:0000256" key="1">
    <source>
        <dbReference type="SAM" id="MobiDB-lite"/>
    </source>
</evidence>
<feature type="compositionally biased region" description="Basic and acidic residues" evidence="1">
    <location>
        <begin position="135"/>
        <end position="146"/>
    </location>
</feature>
<feature type="region of interest" description="Disordered" evidence="1">
    <location>
        <begin position="125"/>
        <end position="154"/>
    </location>
</feature>
<keyword evidence="3" id="KW-1185">Reference proteome</keyword>
<gene>
    <name evidence="2" type="ORF">CBR_g39623</name>
</gene>
<comment type="caution">
    <text evidence="2">The sequence shown here is derived from an EMBL/GenBank/DDBJ whole genome shotgun (WGS) entry which is preliminary data.</text>
</comment>
<name>A0A388K1C1_CHABU</name>
<sequence length="253" mass="27406">MDAYPFLRRSGKTLGDVDVLLPPLPLNVPHLADFIDGKLDGIAGRTESKWSERRNWEDGSQSLERRRELFVIPLLSERDKYKATPSRPIADGTGTADEEAAASPKLSGSQIAAVAPSLVMLGTAGTSVDAPAGKPQDRDGQEEGRTWKTAAPIDEVGEGEDDKEAAANHVIFHKADSGLSVPFATCVNTEFGHFQPAALIRVIKQSRPRLLARVHINRHSEIAEAVDCLSRQGVKVLLRGTEELATFQANLVP</sequence>
<dbReference type="AlphaFoldDB" id="A0A388K1C1"/>
<reference evidence="2 3" key="1">
    <citation type="journal article" date="2018" name="Cell">
        <title>The Chara Genome: Secondary Complexity and Implications for Plant Terrestrialization.</title>
        <authorList>
            <person name="Nishiyama T."/>
            <person name="Sakayama H."/>
            <person name="Vries J.D."/>
            <person name="Buschmann H."/>
            <person name="Saint-Marcoux D."/>
            <person name="Ullrich K.K."/>
            <person name="Haas F.B."/>
            <person name="Vanderstraeten L."/>
            <person name="Becker D."/>
            <person name="Lang D."/>
            <person name="Vosolsobe S."/>
            <person name="Rombauts S."/>
            <person name="Wilhelmsson P.K.I."/>
            <person name="Janitza P."/>
            <person name="Kern R."/>
            <person name="Heyl A."/>
            <person name="Rumpler F."/>
            <person name="Villalobos L.I.A.C."/>
            <person name="Clay J.M."/>
            <person name="Skokan R."/>
            <person name="Toyoda A."/>
            <person name="Suzuki Y."/>
            <person name="Kagoshima H."/>
            <person name="Schijlen E."/>
            <person name="Tajeshwar N."/>
            <person name="Catarino B."/>
            <person name="Hetherington A.J."/>
            <person name="Saltykova A."/>
            <person name="Bonnot C."/>
            <person name="Breuninger H."/>
            <person name="Symeonidi A."/>
            <person name="Radhakrishnan G.V."/>
            <person name="Van Nieuwerburgh F."/>
            <person name="Deforce D."/>
            <person name="Chang C."/>
            <person name="Karol K.G."/>
            <person name="Hedrich R."/>
            <person name="Ulvskov P."/>
            <person name="Glockner G."/>
            <person name="Delwiche C.F."/>
            <person name="Petrasek J."/>
            <person name="Van de Peer Y."/>
            <person name="Friml J."/>
            <person name="Beilby M."/>
            <person name="Dolan L."/>
            <person name="Kohara Y."/>
            <person name="Sugano S."/>
            <person name="Fujiyama A."/>
            <person name="Delaux P.-M."/>
            <person name="Quint M."/>
            <person name="TheiBen G."/>
            <person name="Hagemann M."/>
            <person name="Harholt J."/>
            <person name="Dunand C."/>
            <person name="Zachgo S."/>
            <person name="Langdale J."/>
            <person name="Maumus F."/>
            <person name="Straeten D.V.D."/>
            <person name="Gould S.B."/>
            <person name="Rensing S.A."/>
        </authorList>
    </citation>
    <scope>NUCLEOTIDE SEQUENCE [LARGE SCALE GENOMIC DNA]</scope>
    <source>
        <strain evidence="2 3">S276</strain>
    </source>
</reference>